<name>A0A140GU04_CLOPF</name>
<proteinExistence type="predicted"/>
<dbReference type="PATRIC" id="fig|1502.177.peg.3115"/>
<reference evidence="1 2" key="1">
    <citation type="journal article" date="2016" name="PLoS ONE">
        <title>Plasmid Characterization and Chromosome Analysis of Two netF+ Clostridium perfringens Isolates Associated with Foal and Canine Necrotizing Enteritis.</title>
        <authorList>
            <person name="Mehdizadeh Gohari I."/>
            <person name="Kropinski A.M."/>
            <person name="Weese S.J."/>
            <person name="Parreira V.R."/>
            <person name="Whitehead A.E."/>
            <person name="Boerlin P."/>
            <person name="Prescott J.F."/>
        </authorList>
    </citation>
    <scope>NUCLEOTIDE SEQUENCE [LARGE SCALE GENOMIC DNA]</scope>
    <source>
        <strain evidence="1 2">JP838</strain>
    </source>
</reference>
<evidence type="ECO:0000313" key="2">
    <source>
        <dbReference type="Proteomes" id="UP000070260"/>
    </source>
</evidence>
<dbReference type="RefSeq" id="WP_061429350.1">
    <property type="nucleotide sequence ID" value="NZ_CABPRN010000004.1"/>
</dbReference>
<dbReference type="OrthoDB" id="2989062at2"/>
<dbReference type="AlphaFoldDB" id="A0A140GU04"/>
<accession>A0A140GU04</accession>
<dbReference type="EMBL" id="CP010994">
    <property type="protein sequence ID" value="AMN37080.1"/>
    <property type="molecule type" value="Genomic_DNA"/>
</dbReference>
<protein>
    <submittedName>
        <fullName evidence="1">Uncharacterized protein</fullName>
    </submittedName>
</protein>
<gene>
    <name evidence="1" type="ORF">JFP838_15530</name>
</gene>
<organism evidence="1 2">
    <name type="scientific">Clostridium perfringens</name>
    <dbReference type="NCBI Taxonomy" id="1502"/>
    <lineage>
        <taxon>Bacteria</taxon>
        <taxon>Bacillati</taxon>
        <taxon>Bacillota</taxon>
        <taxon>Clostridia</taxon>
        <taxon>Eubacteriales</taxon>
        <taxon>Clostridiaceae</taxon>
        <taxon>Clostridium</taxon>
    </lineage>
</organism>
<sequence>MEKKIFNVKNKELNHMDKKDIEKIKDIFIKPIADIVNVVEEYNKDVEPILKVIIPEEFIEELKIGNLKLMESKAGEILPNIVDSKNKIIKQVKLEEIKEGLDDKKLDKLGEYATAQKLDAIKEQLECIMCVVEDIERGQRNDRYGKVDGAIKTIKQSFYEVDLDRKNRLQDGAQIEINEAIEVIKKEIKDGLNFFKEWEERNFLQKNIGSVKFSTWNISRKFNKLCEDYLYLKRAKISLIELKLSQGMDKYKIDLMIGDLNEIDIQLKERKISNWLAPRCNNNEWQYRLLDKIKYNNELIIEYNIKDFIEVGENNYE</sequence>
<dbReference type="Proteomes" id="UP000070260">
    <property type="component" value="Chromosome"/>
</dbReference>
<evidence type="ECO:0000313" key="1">
    <source>
        <dbReference type="EMBL" id="AMN37080.1"/>
    </source>
</evidence>